<gene>
    <name evidence="3" type="ORF">J1N35_028261</name>
</gene>
<evidence type="ECO:0000313" key="4">
    <source>
        <dbReference type="Proteomes" id="UP000828251"/>
    </source>
</evidence>
<dbReference type="Gene3D" id="1.10.510.10">
    <property type="entry name" value="Transferase(Phosphotransferase) domain 1"/>
    <property type="match status" value="1"/>
</dbReference>
<dbReference type="InterPro" id="IPR050235">
    <property type="entry name" value="CK1_Ser-Thr_kinase"/>
</dbReference>
<evidence type="ECO:0000256" key="2">
    <source>
        <dbReference type="SAM" id="Phobius"/>
    </source>
</evidence>
<dbReference type="SUPFAM" id="SSF56112">
    <property type="entry name" value="Protein kinase-like (PK-like)"/>
    <property type="match status" value="1"/>
</dbReference>
<keyword evidence="2" id="KW-0472">Membrane</keyword>
<keyword evidence="4" id="KW-1185">Reference proteome</keyword>
<name>A0A9D3UXF0_9ROSI</name>
<keyword evidence="2" id="KW-1133">Transmembrane helix</keyword>
<sequence>MKLKGTADAGTKKRDNFLHQSLFMPKGLPDGAELAYFVKGQFLLGKDIPNIWCNQNLTGTARYASVNTHLGIEQSRRDDLESLGYVLMYFLRGRLCIWSPHAHFIHGFILFLVAESLFLVFLRIDFEFDSVCTISLLQPSFEPNAFVYKKTMSFAFWLCFQFNIISAISVIVCLVFICLLLSEQKRWKSAAAGNLVAPLGV</sequence>
<dbReference type="AlphaFoldDB" id="A0A9D3UXF0"/>
<accession>A0A9D3UXF0</accession>
<dbReference type="InterPro" id="IPR011009">
    <property type="entry name" value="Kinase-like_dom_sf"/>
</dbReference>
<dbReference type="PANTHER" id="PTHR11909">
    <property type="entry name" value="CASEIN KINASE-RELATED"/>
    <property type="match status" value="1"/>
</dbReference>
<keyword evidence="2" id="KW-0812">Transmembrane</keyword>
<comment type="caution">
    <text evidence="3">The sequence shown here is derived from an EMBL/GenBank/DDBJ whole genome shotgun (WGS) entry which is preliminary data.</text>
</comment>
<dbReference type="Proteomes" id="UP000828251">
    <property type="component" value="Unassembled WGS sequence"/>
</dbReference>
<evidence type="ECO:0000313" key="3">
    <source>
        <dbReference type="EMBL" id="KAH1063274.1"/>
    </source>
</evidence>
<organism evidence="3 4">
    <name type="scientific">Gossypium stocksii</name>
    <dbReference type="NCBI Taxonomy" id="47602"/>
    <lineage>
        <taxon>Eukaryota</taxon>
        <taxon>Viridiplantae</taxon>
        <taxon>Streptophyta</taxon>
        <taxon>Embryophyta</taxon>
        <taxon>Tracheophyta</taxon>
        <taxon>Spermatophyta</taxon>
        <taxon>Magnoliopsida</taxon>
        <taxon>eudicotyledons</taxon>
        <taxon>Gunneridae</taxon>
        <taxon>Pentapetalae</taxon>
        <taxon>rosids</taxon>
        <taxon>malvids</taxon>
        <taxon>Malvales</taxon>
        <taxon>Malvaceae</taxon>
        <taxon>Malvoideae</taxon>
        <taxon>Gossypium</taxon>
    </lineage>
</organism>
<evidence type="ECO:0000256" key="1">
    <source>
        <dbReference type="ARBA" id="ARBA00005926"/>
    </source>
</evidence>
<comment type="similarity">
    <text evidence="1">Belongs to the protein kinase superfamily. CK1 Ser/Thr protein kinase family. Casein kinase I subfamily.</text>
</comment>
<reference evidence="3 4" key="1">
    <citation type="journal article" date="2021" name="Plant Biotechnol. J.">
        <title>Multi-omics assisted identification of the key and species-specific regulatory components of drought-tolerant mechanisms in Gossypium stocksii.</title>
        <authorList>
            <person name="Yu D."/>
            <person name="Ke L."/>
            <person name="Zhang D."/>
            <person name="Wu Y."/>
            <person name="Sun Y."/>
            <person name="Mei J."/>
            <person name="Sun J."/>
            <person name="Sun Y."/>
        </authorList>
    </citation>
    <scope>NUCLEOTIDE SEQUENCE [LARGE SCALE GENOMIC DNA]</scope>
    <source>
        <strain evidence="4">cv. E1</strain>
        <tissue evidence="3">Leaf</tissue>
    </source>
</reference>
<dbReference type="OrthoDB" id="1692417at2759"/>
<feature type="transmembrane region" description="Helical" evidence="2">
    <location>
        <begin position="104"/>
        <end position="124"/>
    </location>
</feature>
<protein>
    <submittedName>
        <fullName evidence="3">Uncharacterized protein</fullName>
    </submittedName>
</protein>
<dbReference type="EMBL" id="JAIQCV010000009">
    <property type="protein sequence ID" value="KAH1063274.1"/>
    <property type="molecule type" value="Genomic_DNA"/>
</dbReference>
<feature type="transmembrane region" description="Helical" evidence="2">
    <location>
        <begin position="154"/>
        <end position="181"/>
    </location>
</feature>
<proteinExistence type="inferred from homology"/>